<dbReference type="KEGG" id="kng:KNAG_0A01220"/>
<dbReference type="Pfam" id="PF12146">
    <property type="entry name" value="Hydrolase_4"/>
    <property type="match status" value="1"/>
</dbReference>
<dbReference type="InterPro" id="IPR029058">
    <property type="entry name" value="AB_hydrolase_fold"/>
</dbReference>
<dbReference type="PANTHER" id="PTHR12277">
    <property type="entry name" value="ALPHA/BETA HYDROLASE DOMAIN-CONTAINING PROTEIN"/>
    <property type="match status" value="1"/>
</dbReference>
<organism evidence="3 4">
    <name type="scientific">Huiozyma naganishii (strain ATCC MYA-139 / BCRC 22969 / CBS 8797 / KCTC 17520 / NBRC 10181 / NCYC 3082 / Yp74L-3)</name>
    <name type="common">Yeast</name>
    <name type="synonym">Kazachstania naganishii</name>
    <dbReference type="NCBI Taxonomy" id="1071383"/>
    <lineage>
        <taxon>Eukaryota</taxon>
        <taxon>Fungi</taxon>
        <taxon>Dikarya</taxon>
        <taxon>Ascomycota</taxon>
        <taxon>Saccharomycotina</taxon>
        <taxon>Saccharomycetes</taxon>
        <taxon>Saccharomycetales</taxon>
        <taxon>Saccharomycetaceae</taxon>
        <taxon>Huiozyma</taxon>
    </lineage>
</organism>
<dbReference type="eggNOG" id="KOG4391">
    <property type="taxonomic scope" value="Eukaryota"/>
</dbReference>
<keyword evidence="4" id="KW-1185">Reference proteome</keyword>
<dbReference type="GeneID" id="34523446"/>
<accession>J7S359</accession>
<dbReference type="AlphaFoldDB" id="J7S359"/>
<dbReference type="EMBL" id="HE978314">
    <property type="protein sequence ID" value="CCK67811.1"/>
    <property type="molecule type" value="Genomic_DNA"/>
</dbReference>
<dbReference type="OMA" id="WLPEQGY"/>
<dbReference type="PRINTS" id="PR00111">
    <property type="entry name" value="ABHYDROLASE"/>
</dbReference>
<evidence type="ECO:0000259" key="2">
    <source>
        <dbReference type="Pfam" id="PF12146"/>
    </source>
</evidence>
<name>J7S359_HUIN7</name>
<dbReference type="HOGENOM" id="CLU_029375_2_0_1"/>
<reference evidence="3 4" key="1">
    <citation type="journal article" date="2011" name="Proc. Natl. Acad. Sci. U.S.A.">
        <title>Evolutionary erosion of yeast sex chromosomes by mating-type switching accidents.</title>
        <authorList>
            <person name="Gordon J.L."/>
            <person name="Armisen D."/>
            <person name="Proux-Wera E."/>
            <person name="Oheigeartaigh S.S."/>
            <person name="Byrne K.P."/>
            <person name="Wolfe K.H."/>
        </authorList>
    </citation>
    <scope>NUCLEOTIDE SEQUENCE [LARGE SCALE GENOMIC DNA]</scope>
    <source>
        <strain evidence="4">ATCC MYA-139 / BCRC 22969 / CBS 8797 / CCRC 22969 / KCTC 17520 / NBRC 10181 / NCYC 3082</strain>
    </source>
</reference>
<dbReference type="RefSeq" id="XP_022462057.1">
    <property type="nucleotide sequence ID" value="XM_022606341.1"/>
</dbReference>
<evidence type="ECO:0000259" key="1">
    <source>
        <dbReference type="Pfam" id="PF00561"/>
    </source>
</evidence>
<gene>
    <name evidence="3" type="primary">KNAG0A01220</name>
    <name evidence="3" type="ordered locus">KNAG_0A01220</name>
</gene>
<sequence length="308" mass="35052">MTSSQRSIADSNFISNLSIQTLRIRMFVFEGVAALTSASVAALYFCQNKLLYPSWAQGARNHIETPASRDLPYSHVLLTSEEGIEIEGYDIRNTDEDSTSTCLILCPNAGNIGYFIPIMETFYKEMGMSVFIFSYRGYGKSSGSPTEEGIKRDSDCVIDYITKDPFHSKKNLVLYGRSLGGAVAIYIAAKYPELVSAVILENTFLNVRKVIPYFLPYLKYVANFCRDMWDSETEIEHTSHTTPFLFLSGSRDQIVDPAHMKKLRDLCPSRDKEFHEFPNGFHNDTISEEGYWDTVKRFLYERDLISKS</sequence>
<feature type="domain" description="AB hydrolase-1" evidence="1">
    <location>
        <begin position="109"/>
        <end position="205"/>
    </location>
</feature>
<protein>
    <recommendedName>
        <fullName evidence="5">Serine aminopeptidase S33 domain-containing protein</fullName>
    </recommendedName>
</protein>
<dbReference type="GO" id="GO:0008474">
    <property type="term" value="F:palmitoyl-(protein) hydrolase activity"/>
    <property type="evidence" value="ECO:0007669"/>
    <property type="project" value="TreeGrafter"/>
</dbReference>
<dbReference type="Gene3D" id="3.40.50.1820">
    <property type="entry name" value="alpha/beta hydrolase"/>
    <property type="match status" value="1"/>
</dbReference>
<evidence type="ECO:0008006" key="5">
    <source>
        <dbReference type="Google" id="ProtNLM"/>
    </source>
</evidence>
<reference evidence="4" key="2">
    <citation type="submission" date="2012-08" db="EMBL/GenBank/DDBJ databases">
        <title>Genome sequence of Kazachstania naganishii.</title>
        <authorList>
            <person name="Gordon J.L."/>
            <person name="Armisen D."/>
            <person name="Proux-Wera E."/>
            <person name="OhEigeartaigh S.S."/>
            <person name="Byrne K.P."/>
            <person name="Wolfe K.H."/>
        </authorList>
    </citation>
    <scope>NUCLEOTIDE SEQUENCE [LARGE SCALE GENOMIC DNA]</scope>
    <source>
        <strain evidence="4">ATCC MYA-139 / BCRC 22969 / CBS 8797 / CCRC 22969 / KCTC 17520 / NBRC 10181 / NCYC 3082</strain>
    </source>
</reference>
<evidence type="ECO:0000313" key="4">
    <source>
        <dbReference type="Proteomes" id="UP000006310"/>
    </source>
</evidence>
<dbReference type="PANTHER" id="PTHR12277:SF81">
    <property type="entry name" value="PROTEIN ABHD13"/>
    <property type="match status" value="1"/>
</dbReference>
<dbReference type="Proteomes" id="UP000006310">
    <property type="component" value="Chromosome 1"/>
</dbReference>
<dbReference type="GO" id="GO:0016020">
    <property type="term" value="C:membrane"/>
    <property type="evidence" value="ECO:0007669"/>
    <property type="project" value="TreeGrafter"/>
</dbReference>
<dbReference type="Pfam" id="PF00561">
    <property type="entry name" value="Abhydrolase_1"/>
    <property type="match status" value="1"/>
</dbReference>
<evidence type="ECO:0000313" key="3">
    <source>
        <dbReference type="EMBL" id="CCK67811.1"/>
    </source>
</evidence>
<dbReference type="STRING" id="1071383.J7S359"/>
<feature type="domain" description="Serine aminopeptidase S33" evidence="2">
    <location>
        <begin position="238"/>
        <end position="283"/>
    </location>
</feature>
<dbReference type="InterPro" id="IPR022742">
    <property type="entry name" value="Hydrolase_4"/>
</dbReference>
<dbReference type="OrthoDB" id="10249433at2759"/>
<dbReference type="InterPro" id="IPR000073">
    <property type="entry name" value="AB_hydrolase_1"/>
</dbReference>
<proteinExistence type="predicted"/>
<dbReference type="SUPFAM" id="SSF53474">
    <property type="entry name" value="alpha/beta-Hydrolases"/>
    <property type="match status" value="1"/>
</dbReference>